<keyword evidence="4 5" id="KW-0663">Pyridoxal phosphate</keyword>
<feature type="modified residue" description="N6-(pyridoxal phosphate)lysine" evidence="5">
    <location>
        <position position="207"/>
    </location>
</feature>
<dbReference type="OrthoDB" id="9790858at2"/>
<proteinExistence type="inferred from homology"/>
<dbReference type="CDD" id="cd00614">
    <property type="entry name" value="CGS_like"/>
    <property type="match status" value="1"/>
</dbReference>
<reference evidence="7 8" key="1">
    <citation type="submission" date="2016-10" db="EMBL/GenBank/DDBJ databases">
        <authorList>
            <person name="Varghese N."/>
            <person name="Submissions S."/>
        </authorList>
    </citation>
    <scope>NUCLEOTIDE SEQUENCE [LARGE SCALE GENOMIC DNA]</scope>
    <source>
        <strain evidence="7 8">DSM 18839</strain>
    </source>
</reference>
<dbReference type="GO" id="GO:0071269">
    <property type="term" value="P:L-homocysteine biosynthetic process"/>
    <property type="evidence" value="ECO:0007669"/>
    <property type="project" value="TreeGrafter"/>
</dbReference>
<dbReference type="InterPro" id="IPR015422">
    <property type="entry name" value="PyrdxlP-dep_Trfase_small"/>
</dbReference>
<dbReference type="RefSeq" id="WP_093148013.1">
    <property type="nucleotide sequence ID" value="NZ_FNBW01000001.1"/>
</dbReference>
<protein>
    <submittedName>
        <fullName evidence="7">O-acetylhomoserine sulfhydrylase</fullName>
    </submittedName>
</protein>
<dbReference type="GO" id="GO:0019346">
    <property type="term" value="P:transsulfuration"/>
    <property type="evidence" value="ECO:0007669"/>
    <property type="project" value="InterPro"/>
</dbReference>
<dbReference type="Gene3D" id="3.40.640.10">
    <property type="entry name" value="Type I PLP-dependent aspartate aminotransferase-like (Major domain)"/>
    <property type="match status" value="1"/>
</dbReference>
<dbReference type="PANTHER" id="PTHR43797:SF2">
    <property type="entry name" value="HOMOCYSTEINE_CYSTEINE SYNTHASE"/>
    <property type="match status" value="1"/>
</dbReference>
<dbReference type="InterPro" id="IPR000277">
    <property type="entry name" value="Cys/Met-Metab_PyrdxlP-dep_enz"/>
</dbReference>
<keyword evidence="3" id="KW-0808">Transferase</keyword>
<dbReference type="PANTHER" id="PTHR43797">
    <property type="entry name" value="HOMOCYSTEINE/CYSTEINE SYNTHASE"/>
    <property type="match status" value="1"/>
</dbReference>
<evidence type="ECO:0000256" key="3">
    <source>
        <dbReference type="ARBA" id="ARBA00022679"/>
    </source>
</evidence>
<dbReference type="InterPro" id="IPR015424">
    <property type="entry name" value="PyrdxlP-dep_Trfase"/>
</dbReference>
<keyword evidence="8" id="KW-1185">Reference proteome</keyword>
<dbReference type="SUPFAM" id="SSF53383">
    <property type="entry name" value="PLP-dependent transferases"/>
    <property type="match status" value="1"/>
</dbReference>
<name>A0A8G2EU72_9PROT</name>
<dbReference type="GO" id="GO:0030170">
    <property type="term" value="F:pyridoxal phosphate binding"/>
    <property type="evidence" value="ECO:0007669"/>
    <property type="project" value="InterPro"/>
</dbReference>
<dbReference type="FunFam" id="3.40.640.10:FF:000035">
    <property type="entry name" value="O-succinylhomoserine sulfhydrylase"/>
    <property type="match status" value="1"/>
</dbReference>
<evidence type="ECO:0000313" key="7">
    <source>
        <dbReference type="EMBL" id="SDF17893.1"/>
    </source>
</evidence>
<sequence length="435" mass="46396">MQTYTKPQTIALHTGHRADPSTGSIAVPIHMTTSYDLGDSENGRQLFALEKIGHLYTRVSNPTTAVLEQRIAALEGGVAALATASGQAAITLAIQNIAHAGDNIVVSNELYGGSVNLFANTFPTMGIEVRFVDPSDPETFRAAADARTRAFFGESLPNPSLVPFPIQEVALIGAELGIPLIIDNTCAPVICRPIDHGAHIVVHSSTKYIGGHGTAIGGVIVDAGRFDWEAHGDRFAMLNRPDPSYHGAVWVEAAKPLGPVAYILKAQATLLRDTGAAMSPFNAFLFLQGLETLTLRMREHCRNADAVALFLADHPAIARVIHPSLFTGWRKQRVDTYLAGRHGGLVGFEAVGGVDAGRRFIDAVRMIHHVANIGDARTLALQPAVSTHQQLSEERQRAAGVTPGFVRLSVGIEDIDDILADLSQALRAAASLQAA</sequence>
<evidence type="ECO:0000256" key="4">
    <source>
        <dbReference type="ARBA" id="ARBA00022898"/>
    </source>
</evidence>
<gene>
    <name evidence="7" type="ORF">SAMN05660686_00588</name>
</gene>
<comment type="cofactor">
    <cofactor evidence="1 6">
        <name>pyridoxal 5'-phosphate</name>
        <dbReference type="ChEBI" id="CHEBI:597326"/>
    </cofactor>
</comment>
<dbReference type="NCBIfam" id="TIGR01326">
    <property type="entry name" value="OAH_OAS_sulfhy"/>
    <property type="match status" value="1"/>
</dbReference>
<dbReference type="AlphaFoldDB" id="A0A8G2EU72"/>
<evidence type="ECO:0000256" key="2">
    <source>
        <dbReference type="ARBA" id="ARBA00009077"/>
    </source>
</evidence>
<organism evidence="7 8">
    <name type="scientific">Thalassobaculum litoreum DSM 18839</name>
    <dbReference type="NCBI Taxonomy" id="1123362"/>
    <lineage>
        <taxon>Bacteria</taxon>
        <taxon>Pseudomonadati</taxon>
        <taxon>Pseudomonadota</taxon>
        <taxon>Alphaproteobacteria</taxon>
        <taxon>Rhodospirillales</taxon>
        <taxon>Thalassobaculaceae</taxon>
        <taxon>Thalassobaculum</taxon>
    </lineage>
</organism>
<dbReference type="Pfam" id="PF01053">
    <property type="entry name" value="Cys_Met_Meta_PP"/>
    <property type="match status" value="1"/>
</dbReference>
<dbReference type="InterPro" id="IPR006235">
    <property type="entry name" value="OAc-hSer/O-AcSer_sulfhydrylase"/>
</dbReference>
<evidence type="ECO:0000256" key="6">
    <source>
        <dbReference type="RuleBase" id="RU362118"/>
    </source>
</evidence>
<dbReference type="GO" id="GO:0005737">
    <property type="term" value="C:cytoplasm"/>
    <property type="evidence" value="ECO:0007669"/>
    <property type="project" value="TreeGrafter"/>
</dbReference>
<dbReference type="GO" id="GO:0004124">
    <property type="term" value="F:cysteine synthase activity"/>
    <property type="evidence" value="ECO:0007669"/>
    <property type="project" value="TreeGrafter"/>
</dbReference>
<comment type="similarity">
    <text evidence="2 6">Belongs to the trans-sulfuration enzymes family.</text>
</comment>
<comment type="caution">
    <text evidence="7">The sequence shown here is derived from an EMBL/GenBank/DDBJ whole genome shotgun (WGS) entry which is preliminary data.</text>
</comment>
<accession>A0A8G2EU72</accession>
<dbReference type="InterPro" id="IPR015421">
    <property type="entry name" value="PyrdxlP-dep_Trfase_major"/>
</dbReference>
<evidence type="ECO:0000256" key="1">
    <source>
        <dbReference type="ARBA" id="ARBA00001933"/>
    </source>
</evidence>
<dbReference type="PIRSF" id="PIRSF001434">
    <property type="entry name" value="CGS"/>
    <property type="match status" value="1"/>
</dbReference>
<dbReference type="Gene3D" id="3.90.1150.10">
    <property type="entry name" value="Aspartate Aminotransferase, domain 1"/>
    <property type="match status" value="1"/>
</dbReference>
<dbReference type="Proteomes" id="UP000198615">
    <property type="component" value="Unassembled WGS sequence"/>
</dbReference>
<dbReference type="GO" id="GO:0003961">
    <property type="term" value="F:O-acetylhomoserine aminocarboxypropyltransferase activity"/>
    <property type="evidence" value="ECO:0007669"/>
    <property type="project" value="TreeGrafter"/>
</dbReference>
<evidence type="ECO:0000256" key="5">
    <source>
        <dbReference type="PIRSR" id="PIRSR001434-2"/>
    </source>
</evidence>
<evidence type="ECO:0000313" key="8">
    <source>
        <dbReference type="Proteomes" id="UP000198615"/>
    </source>
</evidence>
<dbReference type="GO" id="GO:0006535">
    <property type="term" value="P:cysteine biosynthetic process from serine"/>
    <property type="evidence" value="ECO:0007669"/>
    <property type="project" value="TreeGrafter"/>
</dbReference>
<dbReference type="EMBL" id="FNBW01000001">
    <property type="protein sequence ID" value="SDF17893.1"/>
    <property type="molecule type" value="Genomic_DNA"/>
</dbReference>